<dbReference type="OrthoDB" id="5599552at2759"/>
<organism evidence="7 8">
    <name type="scientific">Rhizopus oryzae</name>
    <name type="common">Mucormycosis agent</name>
    <name type="synonym">Rhizopus arrhizus var. delemar</name>
    <dbReference type="NCBI Taxonomy" id="64495"/>
    <lineage>
        <taxon>Eukaryota</taxon>
        <taxon>Fungi</taxon>
        <taxon>Fungi incertae sedis</taxon>
        <taxon>Mucoromycota</taxon>
        <taxon>Mucoromycotina</taxon>
        <taxon>Mucoromycetes</taxon>
        <taxon>Mucorales</taxon>
        <taxon>Mucorineae</taxon>
        <taxon>Rhizopodaceae</taxon>
        <taxon>Rhizopus</taxon>
    </lineage>
</organism>
<accession>A0A9P6X2H6</accession>
<keyword evidence="4" id="KW-0539">Nucleus</keyword>
<dbReference type="EMBL" id="JAANQT010001884">
    <property type="protein sequence ID" value="KAG1303712.1"/>
    <property type="molecule type" value="Genomic_DNA"/>
</dbReference>
<evidence type="ECO:0000256" key="3">
    <source>
        <dbReference type="ARBA" id="ARBA00023163"/>
    </source>
</evidence>
<feature type="region of interest" description="Disordered" evidence="5">
    <location>
        <begin position="34"/>
        <end position="76"/>
    </location>
</feature>
<feature type="compositionally biased region" description="Polar residues" evidence="5">
    <location>
        <begin position="55"/>
        <end position="67"/>
    </location>
</feature>
<keyword evidence="8" id="KW-1185">Reference proteome</keyword>
<evidence type="ECO:0000256" key="4">
    <source>
        <dbReference type="ARBA" id="ARBA00023242"/>
    </source>
</evidence>
<dbReference type="InterPro" id="IPR037525">
    <property type="entry name" value="Velvet_dom"/>
</dbReference>
<keyword evidence="2" id="KW-0805">Transcription regulation</keyword>
<dbReference type="Gene3D" id="2.60.40.3960">
    <property type="entry name" value="Velvet domain"/>
    <property type="match status" value="1"/>
</dbReference>
<evidence type="ECO:0000313" key="8">
    <source>
        <dbReference type="Proteomes" id="UP000716291"/>
    </source>
</evidence>
<proteinExistence type="predicted"/>
<dbReference type="PANTHER" id="PTHR33572">
    <property type="entry name" value="SPORE DEVELOPMENT REGULATOR VOSA"/>
    <property type="match status" value="1"/>
</dbReference>
<dbReference type="GO" id="GO:0005634">
    <property type="term" value="C:nucleus"/>
    <property type="evidence" value="ECO:0007669"/>
    <property type="project" value="UniProtKB-SubCell"/>
</dbReference>
<dbReference type="Proteomes" id="UP000716291">
    <property type="component" value="Unassembled WGS sequence"/>
</dbReference>
<evidence type="ECO:0000259" key="6">
    <source>
        <dbReference type="PROSITE" id="PS51821"/>
    </source>
</evidence>
<gene>
    <name evidence="7" type="ORF">G6F64_009838</name>
</gene>
<dbReference type="InterPro" id="IPR038491">
    <property type="entry name" value="Velvet_dom_sf"/>
</dbReference>
<feature type="domain" description="Velvet" evidence="6">
    <location>
        <begin position="17"/>
        <end position="177"/>
    </location>
</feature>
<evidence type="ECO:0000256" key="5">
    <source>
        <dbReference type="SAM" id="MobiDB-lite"/>
    </source>
</evidence>
<dbReference type="InterPro" id="IPR021740">
    <property type="entry name" value="Velvet"/>
</dbReference>
<dbReference type="AlphaFoldDB" id="A0A9P6X2H6"/>
<dbReference type="PROSITE" id="PS51821">
    <property type="entry name" value="VELVET"/>
    <property type="match status" value="1"/>
</dbReference>
<reference evidence="7" key="1">
    <citation type="journal article" date="2020" name="Microb. Genom.">
        <title>Genetic diversity of clinical and environmental Mucorales isolates obtained from an investigation of mucormycosis cases among solid organ transplant recipients.</title>
        <authorList>
            <person name="Nguyen M.H."/>
            <person name="Kaul D."/>
            <person name="Muto C."/>
            <person name="Cheng S.J."/>
            <person name="Richter R.A."/>
            <person name="Bruno V.M."/>
            <person name="Liu G."/>
            <person name="Beyhan S."/>
            <person name="Sundermann A.J."/>
            <person name="Mounaud S."/>
            <person name="Pasculle A.W."/>
            <person name="Nierman W.C."/>
            <person name="Driscoll E."/>
            <person name="Cumbie R."/>
            <person name="Clancy C.J."/>
            <person name="Dupont C.L."/>
        </authorList>
    </citation>
    <scope>NUCLEOTIDE SEQUENCE</scope>
    <source>
        <strain evidence="7">GL11</strain>
    </source>
</reference>
<comment type="caution">
    <text evidence="7">The sequence shown here is derived from an EMBL/GenBank/DDBJ whole genome shotgun (WGS) entry which is preliminary data.</text>
</comment>
<evidence type="ECO:0000313" key="7">
    <source>
        <dbReference type="EMBL" id="KAG1303712.1"/>
    </source>
</evidence>
<comment type="subcellular location">
    <subcellularLocation>
        <location evidence="1">Nucleus</location>
    </subcellularLocation>
</comment>
<protein>
    <recommendedName>
        <fullName evidence="6">Velvet domain-containing protein</fullName>
    </recommendedName>
</protein>
<dbReference type="Pfam" id="PF11754">
    <property type="entry name" value="Velvet"/>
    <property type="match status" value="2"/>
</dbReference>
<feature type="compositionally biased region" description="Polar residues" evidence="5">
    <location>
        <begin position="206"/>
        <end position="218"/>
    </location>
</feature>
<feature type="region of interest" description="Disordered" evidence="5">
    <location>
        <begin position="196"/>
        <end position="218"/>
    </location>
</feature>
<evidence type="ECO:0000256" key="1">
    <source>
        <dbReference type="ARBA" id="ARBA00004123"/>
    </source>
</evidence>
<dbReference type="PANTHER" id="PTHR33572:SF18">
    <property type="entry name" value="SPORE DEVELOPMENT REGULATOR VOSA"/>
    <property type="match status" value="1"/>
</dbReference>
<sequence length="298" mass="33545">MTRQSNHQYLPACPTMASNPRQYALNVRQQPIQARTSTNNERDRRPIDPPPIIQISLTNPSSPQETHNLCHPTEDDEIYTPTHNALSGQTVSSMFKLNDIDNQVNTFFIFGDLSVKVEGSYRLKLSLFQITDSGAVCLSSIYTLPFTVYSTKNFPGPLDSTFLSKTFSDQGARIKIRKDNRAQAIANLCKRKPSCVSPSIHERRNSVTSHDTQSSAEQSPIMIHPPLPYFRVTLPPPSSAFDKNDSVSFYPSLFEDSTLRLPPIWNLSKRVKTTHEQDAVVAMMQLSQPHPVYSLHTL</sequence>
<evidence type="ECO:0000256" key="2">
    <source>
        <dbReference type="ARBA" id="ARBA00023015"/>
    </source>
</evidence>
<keyword evidence="3" id="KW-0804">Transcription</keyword>
<name>A0A9P6X2H6_RHIOR</name>